<feature type="transmembrane region" description="Helical" evidence="1">
    <location>
        <begin position="233"/>
        <end position="261"/>
    </location>
</feature>
<dbReference type="EMBL" id="FYEK01000003">
    <property type="protein sequence ID" value="SNB52550.1"/>
    <property type="molecule type" value="Genomic_DNA"/>
</dbReference>
<dbReference type="InParanoid" id="A0A212PZU3"/>
<organism evidence="2 3">
    <name type="scientific">Thermoflexus hugenholtzii JAD2</name>
    <dbReference type="NCBI Taxonomy" id="877466"/>
    <lineage>
        <taxon>Bacteria</taxon>
        <taxon>Bacillati</taxon>
        <taxon>Chloroflexota</taxon>
        <taxon>Thermoflexia</taxon>
        <taxon>Thermoflexales</taxon>
        <taxon>Thermoflexaceae</taxon>
        <taxon>Thermoflexus</taxon>
    </lineage>
</organism>
<dbReference type="AlphaFoldDB" id="A0A212PZU3"/>
<feature type="transmembrane region" description="Helical" evidence="1">
    <location>
        <begin position="153"/>
        <end position="179"/>
    </location>
</feature>
<sequence length="537" mass="57264">MKDPLRRSEDRWILLGLFGLALALRAWDLGARPASPREAAQAWAAWRGGELPSGGSPLLAGWNTMVFALFGPDEGWMRAGSALAGALTVLALWGLLYPVGRAAAIGAAILWAVSPTAVMAARFPDGNAIAAATLAAALAFGGISRSARWIGPAVALGIGMTAGPAFWTGVLTLLPALALEPPDPAFPRWKALGLLGTTVLFVGTWGGIRGSGVREAIEMLPAWWRGFSPEGLALWWASLAALVRLEAPLLLLGLAGAFFSIRMGDRRGIAVGVSAALATAVRLARFSAPFTEHAVVLLPWTLLAGLAVQRGWEALAPALRADVSSVGFGIGGIAIGTVWMVLHVEAPDPWMRWLSIGGVIGVLILALFLVEGLMHPEEESPRGRAQLWSPAWVGILGAVLLTAGLAQLATSAALIRRADPVPGLSEAEMAAPALRDLVETLREEARWRPGGHGALRVGIVAPDEEAPFWEWTLREFRLHWVETLRDPDEADFWIAPEGMAPGLDPVRWVGRVFPAVMDLRGAEGLITRYWILWARAQ</sequence>
<evidence type="ECO:0000256" key="1">
    <source>
        <dbReference type="SAM" id="Phobius"/>
    </source>
</evidence>
<proteinExistence type="predicted"/>
<feature type="transmembrane region" description="Helical" evidence="1">
    <location>
        <begin position="128"/>
        <end position="147"/>
    </location>
</feature>
<dbReference type="Proteomes" id="UP000197025">
    <property type="component" value="Unassembled WGS sequence"/>
</dbReference>
<name>A0A212PZU3_9CHLR</name>
<feature type="transmembrane region" description="Helical" evidence="1">
    <location>
        <begin position="324"/>
        <end position="344"/>
    </location>
</feature>
<dbReference type="RefSeq" id="WP_088570107.1">
    <property type="nucleotide sequence ID" value="NZ_FYEK01000003.1"/>
</dbReference>
<keyword evidence="1" id="KW-0812">Transmembrane</keyword>
<feature type="transmembrane region" description="Helical" evidence="1">
    <location>
        <begin position="102"/>
        <end position="121"/>
    </location>
</feature>
<keyword evidence="1" id="KW-0472">Membrane</keyword>
<feature type="transmembrane region" description="Helical" evidence="1">
    <location>
        <begin position="191"/>
        <end position="213"/>
    </location>
</feature>
<feature type="transmembrane region" description="Helical" evidence="1">
    <location>
        <begin position="391"/>
        <end position="415"/>
    </location>
</feature>
<evidence type="ECO:0000313" key="2">
    <source>
        <dbReference type="EMBL" id="SNB52550.1"/>
    </source>
</evidence>
<feature type="transmembrane region" description="Helical" evidence="1">
    <location>
        <begin position="294"/>
        <end position="312"/>
    </location>
</feature>
<gene>
    <name evidence="2" type="ORF">SAMN02746019_00023390</name>
</gene>
<evidence type="ECO:0000313" key="3">
    <source>
        <dbReference type="Proteomes" id="UP000197025"/>
    </source>
</evidence>
<feature type="transmembrane region" description="Helical" evidence="1">
    <location>
        <begin position="79"/>
        <end position="96"/>
    </location>
</feature>
<reference evidence="3" key="1">
    <citation type="submission" date="2017-06" db="EMBL/GenBank/DDBJ databases">
        <authorList>
            <person name="Varghese N."/>
            <person name="Submissions S."/>
        </authorList>
    </citation>
    <scope>NUCLEOTIDE SEQUENCE [LARGE SCALE GENOMIC DNA]</scope>
    <source>
        <strain evidence="3">JAD2</strain>
    </source>
</reference>
<keyword evidence="3" id="KW-1185">Reference proteome</keyword>
<accession>A0A212PZU3</accession>
<keyword evidence="1" id="KW-1133">Transmembrane helix</keyword>
<protein>
    <recommendedName>
        <fullName evidence="4">Glycosyltransferase RgtA/B/C/D-like domain-containing protein</fullName>
    </recommendedName>
</protein>
<evidence type="ECO:0008006" key="4">
    <source>
        <dbReference type="Google" id="ProtNLM"/>
    </source>
</evidence>
<feature type="transmembrane region" description="Helical" evidence="1">
    <location>
        <begin position="350"/>
        <end position="370"/>
    </location>
</feature>